<feature type="region of interest" description="Disordered" evidence="1">
    <location>
        <begin position="40"/>
        <end position="73"/>
    </location>
</feature>
<protein>
    <submittedName>
        <fullName evidence="2">Uncharacterized protein</fullName>
    </submittedName>
</protein>
<dbReference type="EMBL" id="GBEZ01021764">
    <property type="protein sequence ID" value="JAC65018.1"/>
    <property type="molecule type" value="Transcribed_RNA"/>
</dbReference>
<feature type="non-terminal residue" evidence="2">
    <location>
        <position position="1"/>
    </location>
</feature>
<proteinExistence type="predicted"/>
<accession>A0A061QZ75</accession>
<evidence type="ECO:0000256" key="1">
    <source>
        <dbReference type="SAM" id="MobiDB-lite"/>
    </source>
</evidence>
<reference evidence="2" key="1">
    <citation type="submission" date="2014-05" db="EMBL/GenBank/DDBJ databases">
        <title>The transcriptome of the halophilic microalga Tetraselmis sp. GSL018 isolated from the Great Salt Lake, Utah.</title>
        <authorList>
            <person name="Jinkerson R.E."/>
            <person name="D'Adamo S."/>
            <person name="Posewitz M.C."/>
        </authorList>
    </citation>
    <scope>NUCLEOTIDE SEQUENCE</scope>
    <source>
        <strain evidence="2">GSL018</strain>
    </source>
</reference>
<name>A0A061QZ75_9CHLO</name>
<dbReference type="AlphaFoldDB" id="A0A061QZ75"/>
<feature type="non-terminal residue" evidence="2">
    <location>
        <position position="73"/>
    </location>
</feature>
<sequence length="73" mass="7885">PRGRAPSCPESCRARCEAKHSVPVPELRGKERGQRGCVCGERGEKEGEEGEEGEKERDGAEEGVWNGGCGRES</sequence>
<evidence type="ECO:0000313" key="2">
    <source>
        <dbReference type="EMBL" id="JAC65018.1"/>
    </source>
</evidence>
<gene>
    <name evidence="2" type="ORF">TSPGSL018_17036</name>
</gene>
<organism evidence="2">
    <name type="scientific">Tetraselmis sp. GSL018</name>
    <dbReference type="NCBI Taxonomy" id="582737"/>
    <lineage>
        <taxon>Eukaryota</taxon>
        <taxon>Viridiplantae</taxon>
        <taxon>Chlorophyta</taxon>
        <taxon>core chlorophytes</taxon>
        <taxon>Chlorodendrophyceae</taxon>
        <taxon>Chlorodendrales</taxon>
        <taxon>Chlorodendraceae</taxon>
        <taxon>Tetraselmis</taxon>
    </lineage>
</organism>